<proteinExistence type="inferred from homology"/>
<dbReference type="Proteomes" id="UP000318126">
    <property type="component" value="Unassembled WGS sequence"/>
</dbReference>
<evidence type="ECO:0000256" key="1">
    <source>
        <dbReference type="ARBA" id="ARBA00009175"/>
    </source>
</evidence>
<dbReference type="GO" id="GO:0030973">
    <property type="term" value="F:molybdate ion binding"/>
    <property type="evidence" value="ECO:0007669"/>
    <property type="project" value="InterPro"/>
</dbReference>
<evidence type="ECO:0000256" key="4">
    <source>
        <dbReference type="PIRSR" id="PIRSR004846-1"/>
    </source>
</evidence>
<evidence type="ECO:0000313" key="7">
    <source>
        <dbReference type="Proteomes" id="UP000318126"/>
    </source>
</evidence>
<evidence type="ECO:0000256" key="5">
    <source>
        <dbReference type="SAM" id="SignalP"/>
    </source>
</evidence>
<feature type="binding site" evidence="4">
    <location>
        <position position="179"/>
    </location>
    <ligand>
        <name>molybdate</name>
        <dbReference type="ChEBI" id="CHEBI:36264"/>
    </ligand>
</feature>
<keyword evidence="7" id="KW-1185">Reference proteome</keyword>
<evidence type="ECO:0000256" key="2">
    <source>
        <dbReference type="ARBA" id="ARBA00022723"/>
    </source>
</evidence>
<gene>
    <name evidence="6" type="primary">modA</name>
    <name evidence="6" type="ORF">FN961_13650</name>
</gene>
<dbReference type="Gene3D" id="3.40.190.10">
    <property type="entry name" value="Periplasmic binding protein-like II"/>
    <property type="match status" value="2"/>
</dbReference>
<dbReference type="PANTHER" id="PTHR30632">
    <property type="entry name" value="MOLYBDATE-BINDING PERIPLASMIC PROTEIN"/>
    <property type="match status" value="1"/>
</dbReference>
<dbReference type="NCBIfam" id="TIGR01256">
    <property type="entry name" value="modA"/>
    <property type="match status" value="1"/>
</dbReference>
<dbReference type="InterPro" id="IPR044084">
    <property type="entry name" value="AvModA-like_subst-bd"/>
</dbReference>
<comment type="caution">
    <text evidence="6">The sequence shown here is derived from an EMBL/GenBank/DDBJ whole genome shotgun (WGS) entry which is preliminary data.</text>
</comment>
<sequence length="271" mass="28933">MIRLRRGFALAVASLVLVLSMAVTNANASDVPVIAAASNIKFALDELAKQFTQDTGEKVRISYGSSGNFVAQIKHGAPFQMFMSADEKYIEQLAKSGVTVDDGVLYAVGRLAIAAPINSPLQLDPELKGLKALIDSGELKRFAIANPDHAPYGERARALLTTFGLWESLTPHLIYGENVAQAAQFAVSGSTQGGIIALSLAIAPQFQKIGHYQALPESLHAPIYQRMVLTNKAGATAKAFYAYLQTDAARKVFSDFGFGLPAKATLTESGE</sequence>
<reference evidence="7" key="1">
    <citation type="submission" date="2019-07" db="EMBL/GenBank/DDBJ databases">
        <title>Shewanella sp. YLB-08 draft genomic sequence.</title>
        <authorList>
            <person name="Yu L."/>
        </authorList>
    </citation>
    <scope>NUCLEOTIDE SEQUENCE [LARGE SCALE GENOMIC DNA]</scope>
    <source>
        <strain evidence="7">JCM 20706</strain>
    </source>
</reference>
<dbReference type="GO" id="GO:0015689">
    <property type="term" value="P:molybdate ion transport"/>
    <property type="evidence" value="ECO:0007669"/>
    <property type="project" value="InterPro"/>
</dbReference>
<dbReference type="AlphaFoldDB" id="A0A553JMS6"/>
<comment type="similarity">
    <text evidence="1">Belongs to the bacterial solute-binding protein ModA family.</text>
</comment>
<dbReference type="EMBL" id="VKGK01000016">
    <property type="protein sequence ID" value="TRY13721.1"/>
    <property type="molecule type" value="Genomic_DNA"/>
</dbReference>
<dbReference type="PANTHER" id="PTHR30632:SF14">
    <property type="entry name" value="TUNGSTATE_MOLYBDATE_CHROMATE-BINDING PROTEIN MODA"/>
    <property type="match status" value="1"/>
</dbReference>
<keyword evidence="2 4" id="KW-0479">Metal-binding</keyword>
<dbReference type="Pfam" id="PF13531">
    <property type="entry name" value="SBP_bac_11"/>
    <property type="match status" value="1"/>
</dbReference>
<dbReference type="OrthoDB" id="9785015at2"/>
<accession>A0A553JMS6</accession>
<dbReference type="RefSeq" id="WP_144040733.1">
    <property type="nucleotide sequence ID" value="NZ_BMPL01000016.1"/>
</dbReference>
<dbReference type="PIRSF" id="PIRSF004846">
    <property type="entry name" value="ModA"/>
    <property type="match status" value="1"/>
</dbReference>
<evidence type="ECO:0000256" key="3">
    <source>
        <dbReference type="ARBA" id="ARBA00022729"/>
    </source>
</evidence>
<dbReference type="GO" id="GO:0046872">
    <property type="term" value="F:metal ion binding"/>
    <property type="evidence" value="ECO:0007669"/>
    <property type="project" value="UniProtKB-KW"/>
</dbReference>
<dbReference type="InterPro" id="IPR005950">
    <property type="entry name" value="ModA"/>
</dbReference>
<feature type="signal peptide" evidence="5">
    <location>
        <begin position="1"/>
        <end position="28"/>
    </location>
</feature>
<dbReference type="CDD" id="cd13539">
    <property type="entry name" value="PBP2_AvModA"/>
    <property type="match status" value="1"/>
</dbReference>
<dbReference type="InterPro" id="IPR050682">
    <property type="entry name" value="ModA/WtpA"/>
</dbReference>
<keyword evidence="3 5" id="KW-0732">Signal</keyword>
<name>A0A553JMS6_SHEHA</name>
<dbReference type="SUPFAM" id="SSF53850">
    <property type="entry name" value="Periplasmic binding protein-like II"/>
    <property type="match status" value="1"/>
</dbReference>
<keyword evidence="4" id="KW-0500">Molybdenum</keyword>
<feature type="chain" id="PRO_5021904037" evidence="5">
    <location>
        <begin position="29"/>
        <end position="271"/>
    </location>
</feature>
<protein>
    <submittedName>
        <fullName evidence="6">Molybdate ABC transporter substrate-binding protein</fullName>
    </submittedName>
</protein>
<feature type="binding site" evidence="4">
    <location>
        <position position="66"/>
    </location>
    <ligand>
        <name>molybdate</name>
        <dbReference type="ChEBI" id="CHEBI:36264"/>
    </ligand>
</feature>
<evidence type="ECO:0000313" key="6">
    <source>
        <dbReference type="EMBL" id="TRY13721.1"/>
    </source>
</evidence>
<organism evidence="6 7">
    <name type="scientific">Shewanella hanedai</name>
    <name type="common">Alteromonas hanedai</name>
    <dbReference type="NCBI Taxonomy" id="25"/>
    <lineage>
        <taxon>Bacteria</taxon>
        <taxon>Pseudomonadati</taxon>
        <taxon>Pseudomonadota</taxon>
        <taxon>Gammaproteobacteria</taxon>
        <taxon>Alteromonadales</taxon>
        <taxon>Shewanellaceae</taxon>
        <taxon>Shewanella</taxon>
    </lineage>
</organism>